<protein>
    <submittedName>
        <fullName evidence="1">Uncharacterized protein</fullName>
    </submittedName>
</protein>
<reference evidence="1" key="1">
    <citation type="submission" date="2021-01" db="EMBL/GenBank/DDBJ databases">
        <authorList>
            <consortium name="Genoscope - CEA"/>
            <person name="William W."/>
        </authorList>
    </citation>
    <scope>NUCLEOTIDE SEQUENCE</scope>
</reference>
<accession>A0A8S1K7B2</accession>
<organism evidence="1 2">
    <name type="scientific">Paramecium primaurelia</name>
    <dbReference type="NCBI Taxonomy" id="5886"/>
    <lineage>
        <taxon>Eukaryota</taxon>
        <taxon>Sar</taxon>
        <taxon>Alveolata</taxon>
        <taxon>Ciliophora</taxon>
        <taxon>Intramacronucleata</taxon>
        <taxon>Oligohymenophorea</taxon>
        <taxon>Peniculida</taxon>
        <taxon>Parameciidae</taxon>
        <taxon>Paramecium</taxon>
    </lineage>
</organism>
<gene>
    <name evidence="1" type="ORF">PPRIM_AZ9-3.1.T0170197</name>
</gene>
<dbReference type="Proteomes" id="UP000688137">
    <property type="component" value="Unassembled WGS sequence"/>
</dbReference>
<sequence length="81" mass="9990">MKFRNYQVKIESYLTIRLINKQNQKILRLSIISGILKKKIKERSRNIQLGVRFLQKERKQKLQRKSRRTMKKDERIIIQIH</sequence>
<name>A0A8S1K7B2_PARPR</name>
<evidence type="ECO:0000313" key="1">
    <source>
        <dbReference type="EMBL" id="CAD8050717.1"/>
    </source>
</evidence>
<dbReference type="AlphaFoldDB" id="A0A8S1K7B2"/>
<dbReference type="EMBL" id="CAJJDM010000012">
    <property type="protein sequence ID" value="CAD8050717.1"/>
    <property type="molecule type" value="Genomic_DNA"/>
</dbReference>
<keyword evidence="2" id="KW-1185">Reference proteome</keyword>
<comment type="caution">
    <text evidence="1">The sequence shown here is derived from an EMBL/GenBank/DDBJ whole genome shotgun (WGS) entry which is preliminary data.</text>
</comment>
<evidence type="ECO:0000313" key="2">
    <source>
        <dbReference type="Proteomes" id="UP000688137"/>
    </source>
</evidence>
<proteinExistence type="predicted"/>